<dbReference type="Proteomes" id="UP001055111">
    <property type="component" value="Unassembled WGS sequence"/>
</dbReference>
<sequence length="68" mass="7734">MGADNVEPRLRRQLLASWNEMAEYSIETTTARVGCGSSLFHYCIELGILTLLRMSMTLERIPDFQEAP</sequence>
<name>A0AA37IDT5_9BURK</name>
<accession>A0AA37IDT5</accession>
<dbReference type="EMBL" id="BPUS01000013">
    <property type="protein sequence ID" value="GJH27985.1"/>
    <property type="molecule type" value="Genomic_DNA"/>
</dbReference>
<gene>
    <name evidence="1" type="ORF">CBA19CS42_25735</name>
</gene>
<evidence type="ECO:0000313" key="1">
    <source>
        <dbReference type="EMBL" id="GJH27985.1"/>
    </source>
</evidence>
<protein>
    <submittedName>
        <fullName evidence="1">Uncharacterized protein</fullName>
    </submittedName>
</protein>
<comment type="caution">
    <text evidence="1">The sequence shown here is derived from an EMBL/GenBank/DDBJ whole genome shotgun (WGS) entry which is preliminary data.</text>
</comment>
<dbReference type="RefSeq" id="WP_238214718.1">
    <property type="nucleotide sequence ID" value="NZ_BPUS01000013.1"/>
</dbReference>
<proteinExistence type="predicted"/>
<dbReference type="AlphaFoldDB" id="A0AA37IDT5"/>
<evidence type="ECO:0000313" key="2">
    <source>
        <dbReference type="Proteomes" id="UP001055111"/>
    </source>
</evidence>
<organism evidence="1 2">
    <name type="scientific">Caballeronia novacaledonica</name>
    <dbReference type="NCBI Taxonomy" id="1544861"/>
    <lineage>
        <taxon>Bacteria</taxon>
        <taxon>Pseudomonadati</taxon>
        <taxon>Pseudomonadota</taxon>
        <taxon>Betaproteobacteria</taxon>
        <taxon>Burkholderiales</taxon>
        <taxon>Burkholderiaceae</taxon>
        <taxon>Caballeronia</taxon>
    </lineage>
</organism>
<reference evidence="1" key="1">
    <citation type="submission" date="2022-09" db="EMBL/GenBank/DDBJ databases">
        <title>Isolation and characterization of 3-chlorobenzoate degrading bacteria from soils in Shizuoka.</title>
        <authorList>
            <person name="Ifat A."/>
            <person name="Ogawa N."/>
            <person name="Kimbara K."/>
            <person name="Moriuchi R."/>
            <person name="Dohra H."/>
            <person name="Shintani M."/>
        </authorList>
    </citation>
    <scope>NUCLEOTIDE SEQUENCE</scope>
    <source>
        <strain evidence="1">19CS4-2</strain>
    </source>
</reference>